<evidence type="ECO:0000313" key="1">
    <source>
        <dbReference type="EMBL" id="KAK7059566.1"/>
    </source>
</evidence>
<keyword evidence="2" id="KW-1185">Reference proteome</keyword>
<dbReference type="EMBL" id="JAWWNJ010000003">
    <property type="protein sequence ID" value="KAK7059566.1"/>
    <property type="molecule type" value="Genomic_DNA"/>
</dbReference>
<protein>
    <submittedName>
        <fullName evidence="1">Uncharacterized protein</fullName>
    </submittedName>
</protein>
<dbReference type="AlphaFoldDB" id="A0AAW0E2Z0"/>
<sequence length="93" mass="10324">MSVVYLPYSTLYAHLNKAAAAALGMDGYVTVSYTYTYNETLTFAGTHAPAFILRVVSCNNMFKRIRLNIVQLTLGNGTDKNESFSKTLSEFLL</sequence>
<name>A0AAW0E2Z0_9AGAR</name>
<evidence type="ECO:0000313" key="2">
    <source>
        <dbReference type="Proteomes" id="UP001362999"/>
    </source>
</evidence>
<proteinExistence type="predicted"/>
<gene>
    <name evidence="1" type="ORF">R3P38DRAFT_2495829</name>
</gene>
<dbReference type="Proteomes" id="UP001362999">
    <property type="component" value="Unassembled WGS sequence"/>
</dbReference>
<accession>A0AAW0E2Z0</accession>
<organism evidence="1 2">
    <name type="scientific">Favolaschia claudopus</name>
    <dbReference type="NCBI Taxonomy" id="2862362"/>
    <lineage>
        <taxon>Eukaryota</taxon>
        <taxon>Fungi</taxon>
        <taxon>Dikarya</taxon>
        <taxon>Basidiomycota</taxon>
        <taxon>Agaricomycotina</taxon>
        <taxon>Agaricomycetes</taxon>
        <taxon>Agaricomycetidae</taxon>
        <taxon>Agaricales</taxon>
        <taxon>Marasmiineae</taxon>
        <taxon>Mycenaceae</taxon>
        <taxon>Favolaschia</taxon>
    </lineage>
</organism>
<comment type="caution">
    <text evidence="1">The sequence shown here is derived from an EMBL/GenBank/DDBJ whole genome shotgun (WGS) entry which is preliminary data.</text>
</comment>
<reference evidence="1 2" key="1">
    <citation type="journal article" date="2024" name="J Genomics">
        <title>Draft genome sequencing and assembly of Favolaschia claudopus CIRM-BRFM 2984 isolated from oak limbs.</title>
        <authorList>
            <person name="Navarro D."/>
            <person name="Drula E."/>
            <person name="Chaduli D."/>
            <person name="Cazenave R."/>
            <person name="Ahrendt S."/>
            <person name="Wang J."/>
            <person name="Lipzen A."/>
            <person name="Daum C."/>
            <person name="Barry K."/>
            <person name="Grigoriev I.V."/>
            <person name="Favel A."/>
            <person name="Rosso M.N."/>
            <person name="Martin F."/>
        </authorList>
    </citation>
    <scope>NUCLEOTIDE SEQUENCE [LARGE SCALE GENOMIC DNA]</scope>
    <source>
        <strain evidence="1 2">CIRM-BRFM 2984</strain>
    </source>
</reference>